<dbReference type="EMBL" id="ONZQ02000001">
    <property type="protein sequence ID" value="SPN96982.1"/>
    <property type="molecule type" value="Genomic_DNA"/>
</dbReference>
<comment type="function">
    <text evidence="3">Required for mitochondrial cytochrome c oxidase (COX) assembly and respiration.</text>
</comment>
<comment type="similarity">
    <text evidence="1 3">Belongs to the CMC family.</text>
</comment>
<dbReference type="InterPro" id="IPR004827">
    <property type="entry name" value="bZIP"/>
</dbReference>
<name>A0AAE8SR95_9PEZI</name>
<keyword evidence="7" id="KW-1185">Reference proteome</keyword>
<dbReference type="InterPro" id="IPR013892">
    <property type="entry name" value="Cyt_c_biogenesis_Cmc1-like"/>
</dbReference>
<keyword evidence="3" id="KW-0496">Mitochondrion</keyword>
<evidence type="ECO:0000256" key="4">
    <source>
        <dbReference type="SAM" id="MobiDB-lite"/>
    </source>
</evidence>
<dbReference type="Proteomes" id="UP001187682">
    <property type="component" value="Unassembled WGS sequence"/>
</dbReference>
<gene>
    <name evidence="6" type="ORF">DNG_00502</name>
</gene>
<reference evidence="6" key="1">
    <citation type="submission" date="2018-03" db="EMBL/GenBank/DDBJ databases">
        <authorList>
            <person name="Guldener U."/>
        </authorList>
    </citation>
    <scope>NUCLEOTIDE SEQUENCE</scope>
</reference>
<feature type="domain" description="BZIP" evidence="5">
    <location>
        <begin position="53"/>
        <end position="68"/>
    </location>
</feature>
<protein>
    <recommendedName>
        <fullName evidence="3">COX assembly mitochondrial protein</fullName>
    </recommendedName>
</protein>
<comment type="caution">
    <text evidence="6">The sequence shown here is derived from an EMBL/GenBank/DDBJ whole genome shotgun (WGS) entry which is preliminary data.</text>
</comment>
<comment type="subcellular location">
    <subcellularLocation>
        <location evidence="3">Mitochondrion inner membrane</location>
    </subcellularLocation>
</comment>
<dbReference type="GO" id="GO:0003700">
    <property type="term" value="F:DNA-binding transcription factor activity"/>
    <property type="evidence" value="ECO:0007669"/>
    <property type="project" value="InterPro"/>
</dbReference>
<keyword evidence="3" id="KW-0999">Mitochondrion inner membrane</keyword>
<evidence type="ECO:0000313" key="6">
    <source>
        <dbReference type="EMBL" id="SPN96982.1"/>
    </source>
</evidence>
<evidence type="ECO:0000256" key="1">
    <source>
        <dbReference type="ARBA" id="ARBA00007347"/>
    </source>
</evidence>
<evidence type="ECO:0000256" key="2">
    <source>
        <dbReference type="ARBA" id="ARBA00023157"/>
    </source>
</evidence>
<feature type="region of interest" description="Disordered" evidence="4">
    <location>
        <begin position="57"/>
        <end position="78"/>
    </location>
</feature>
<evidence type="ECO:0000313" key="7">
    <source>
        <dbReference type="Proteomes" id="UP001187682"/>
    </source>
</evidence>
<accession>A0AAE8SR95</accession>
<dbReference type="PROSITE" id="PS00036">
    <property type="entry name" value="BZIP_BASIC"/>
    <property type="match status" value="1"/>
</dbReference>
<evidence type="ECO:0000259" key="5">
    <source>
        <dbReference type="PROSITE" id="PS00036"/>
    </source>
</evidence>
<sequence length="78" mass="8935">MHSHLDKPENLPCIDIIAALEDCHARGFLYKSAGMCNDAKRNVNACLWAQRQKRATQNREAARARRDKIKQMEQDLGL</sequence>
<keyword evidence="3" id="KW-0472">Membrane</keyword>
<dbReference type="AlphaFoldDB" id="A0AAE8SR95"/>
<proteinExistence type="inferred from homology"/>
<dbReference type="Pfam" id="PF08583">
    <property type="entry name" value="Cmc1"/>
    <property type="match status" value="1"/>
</dbReference>
<keyword evidence="3" id="KW-0143">Chaperone</keyword>
<keyword evidence="2" id="KW-1015">Disulfide bond</keyword>
<dbReference type="GO" id="GO:0005743">
    <property type="term" value="C:mitochondrial inner membrane"/>
    <property type="evidence" value="ECO:0007669"/>
    <property type="project" value="UniProtKB-SubCell"/>
</dbReference>
<evidence type="ECO:0000256" key="3">
    <source>
        <dbReference type="RuleBase" id="RU364104"/>
    </source>
</evidence>
<organism evidence="6 7">
    <name type="scientific">Cephalotrichum gorgonifer</name>
    <dbReference type="NCBI Taxonomy" id="2041049"/>
    <lineage>
        <taxon>Eukaryota</taxon>
        <taxon>Fungi</taxon>
        <taxon>Dikarya</taxon>
        <taxon>Ascomycota</taxon>
        <taxon>Pezizomycotina</taxon>
        <taxon>Sordariomycetes</taxon>
        <taxon>Hypocreomycetidae</taxon>
        <taxon>Microascales</taxon>
        <taxon>Microascaceae</taxon>
        <taxon>Cephalotrichum</taxon>
    </lineage>
</organism>
<feature type="compositionally biased region" description="Basic and acidic residues" evidence="4">
    <location>
        <begin position="60"/>
        <end position="78"/>
    </location>
</feature>